<name>A0A6G1K0T9_9PLEO</name>
<reference evidence="2" key="1">
    <citation type="journal article" date="2020" name="Stud. Mycol.">
        <title>101 Dothideomycetes genomes: a test case for predicting lifestyles and emergence of pathogens.</title>
        <authorList>
            <person name="Haridas S."/>
            <person name="Albert R."/>
            <person name="Binder M."/>
            <person name="Bloem J."/>
            <person name="Labutti K."/>
            <person name="Salamov A."/>
            <person name="Andreopoulos B."/>
            <person name="Baker S."/>
            <person name="Barry K."/>
            <person name="Bills G."/>
            <person name="Bluhm B."/>
            <person name="Cannon C."/>
            <person name="Castanera R."/>
            <person name="Culley D."/>
            <person name="Daum C."/>
            <person name="Ezra D."/>
            <person name="Gonzalez J."/>
            <person name="Henrissat B."/>
            <person name="Kuo A."/>
            <person name="Liang C."/>
            <person name="Lipzen A."/>
            <person name="Lutzoni F."/>
            <person name="Magnuson J."/>
            <person name="Mondo S."/>
            <person name="Nolan M."/>
            <person name="Ohm R."/>
            <person name="Pangilinan J."/>
            <person name="Park H.-J."/>
            <person name="Ramirez L."/>
            <person name="Alfaro M."/>
            <person name="Sun H."/>
            <person name="Tritt A."/>
            <person name="Yoshinaga Y."/>
            <person name="Zwiers L.-H."/>
            <person name="Turgeon B."/>
            <person name="Goodwin S."/>
            <person name="Spatafora J."/>
            <person name="Crous P."/>
            <person name="Grigoriev I."/>
        </authorList>
    </citation>
    <scope>NUCLEOTIDE SEQUENCE</scope>
    <source>
        <strain evidence="2">CBS 279.74</strain>
    </source>
</reference>
<protein>
    <submittedName>
        <fullName evidence="2">Uncharacterized protein</fullName>
    </submittedName>
</protein>
<keyword evidence="1" id="KW-1133">Transmembrane helix</keyword>
<evidence type="ECO:0000256" key="1">
    <source>
        <dbReference type="SAM" id="Phobius"/>
    </source>
</evidence>
<feature type="transmembrane region" description="Helical" evidence="1">
    <location>
        <begin position="20"/>
        <end position="42"/>
    </location>
</feature>
<evidence type="ECO:0000313" key="3">
    <source>
        <dbReference type="Proteomes" id="UP000799428"/>
    </source>
</evidence>
<evidence type="ECO:0000313" key="2">
    <source>
        <dbReference type="EMBL" id="KAF2706486.1"/>
    </source>
</evidence>
<proteinExistence type="predicted"/>
<keyword evidence="3" id="KW-1185">Reference proteome</keyword>
<organism evidence="2 3">
    <name type="scientific">Pleomassaria siparia CBS 279.74</name>
    <dbReference type="NCBI Taxonomy" id="1314801"/>
    <lineage>
        <taxon>Eukaryota</taxon>
        <taxon>Fungi</taxon>
        <taxon>Dikarya</taxon>
        <taxon>Ascomycota</taxon>
        <taxon>Pezizomycotina</taxon>
        <taxon>Dothideomycetes</taxon>
        <taxon>Pleosporomycetidae</taxon>
        <taxon>Pleosporales</taxon>
        <taxon>Pleomassariaceae</taxon>
        <taxon>Pleomassaria</taxon>
    </lineage>
</organism>
<dbReference type="EMBL" id="MU005776">
    <property type="protein sequence ID" value="KAF2706486.1"/>
    <property type="molecule type" value="Genomic_DNA"/>
</dbReference>
<keyword evidence="1" id="KW-0812">Transmembrane</keyword>
<accession>A0A6G1K0T9</accession>
<sequence>MSSNPSTSSLSQSRRGRWNIVINRLVIPVPIVNISFPFFLEIKLPRKLLVKKRYKGVETSAVCQNASTLARGKRSS</sequence>
<dbReference type="Proteomes" id="UP000799428">
    <property type="component" value="Unassembled WGS sequence"/>
</dbReference>
<keyword evidence="1" id="KW-0472">Membrane</keyword>
<dbReference type="AlphaFoldDB" id="A0A6G1K0T9"/>
<gene>
    <name evidence="2" type="ORF">K504DRAFT_82351</name>
</gene>